<proteinExistence type="predicted"/>
<feature type="region of interest" description="Disordered" evidence="1">
    <location>
        <begin position="68"/>
        <end position="95"/>
    </location>
</feature>
<name>A0A5B7EMD1_PORTR</name>
<feature type="region of interest" description="Disordered" evidence="1">
    <location>
        <begin position="1"/>
        <end position="29"/>
    </location>
</feature>
<dbReference type="AlphaFoldDB" id="A0A5B7EMD1"/>
<protein>
    <submittedName>
        <fullName evidence="2">Uncharacterized protein</fullName>
    </submittedName>
</protein>
<dbReference type="EMBL" id="VSRR010003005">
    <property type="protein sequence ID" value="MPC34203.1"/>
    <property type="molecule type" value="Genomic_DNA"/>
</dbReference>
<comment type="caution">
    <text evidence="2">The sequence shown here is derived from an EMBL/GenBank/DDBJ whole genome shotgun (WGS) entry which is preliminary data.</text>
</comment>
<evidence type="ECO:0000313" key="2">
    <source>
        <dbReference type="EMBL" id="MPC34203.1"/>
    </source>
</evidence>
<accession>A0A5B7EMD1</accession>
<organism evidence="2 3">
    <name type="scientific">Portunus trituberculatus</name>
    <name type="common">Swimming crab</name>
    <name type="synonym">Neptunus trituberculatus</name>
    <dbReference type="NCBI Taxonomy" id="210409"/>
    <lineage>
        <taxon>Eukaryota</taxon>
        <taxon>Metazoa</taxon>
        <taxon>Ecdysozoa</taxon>
        <taxon>Arthropoda</taxon>
        <taxon>Crustacea</taxon>
        <taxon>Multicrustacea</taxon>
        <taxon>Malacostraca</taxon>
        <taxon>Eumalacostraca</taxon>
        <taxon>Eucarida</taxon>
        <taxon>Decapoda</taxon>
        <taxon>Pleocyemata</taxon>
        <taxon>Brachyura</taxon>
        <taxon>Eubrachyura</taxon>
        <taxon>Portunoidea</taxon>
        <taxon>Portunidae</taxon>
        <taxon>Portuninae</taxon>
        <taxon>Portunus</taxon>
    </lineage>
</organism>
<dbReference type="Proteomes" id="UP000324222">
    <property type="component" value="Unassembled WGS sequence"/>
</dbReference>
<evidence type="ECO:0000256" key="1">
    <source>
        <dbReference type="SAM" id="MobiDB-lite"/>
    </source>
</evidence>
<sequence length="95" mass="10308">MEGVAAARGDNSSRRYPGYSAMCTPRNPTAAALSLPTDERQRGVQRAAQPRVRYSYAPRRLATTVMTRGDRDRGGGWRLGGSSARQGKVKVKGAR</sequence>
<keyword evidence="3" id="KW-1185">Reference proteome</keyword>
<gene>
    <name evidence="2" type="ORF">E2C01_027584</name>
</gene>
<evidence type="ECO:0000313" key="3">
    <source>
        <dbReference type="Proteomes" id="UP000324222"/>
    </source>
</evidence>
<reference evidence="2 3" key="1">
    <citation type="submission" date="2019-05" db="EMBL/GenBank/DDBJ databases">
        <title>Another draft genome of Portunus trituberculatus and its Hox gene families provides insights of decapod evolution.</title>
        <authorList>
            <person name="Jeong J.-H."/>
            <person name="Song I."/>
            <person name="Kim S."/>
            <person name="Choi T."/>
            <person name="Kim D."/>
            <person name="Ryu S."/>
            <person name="Kim W."/>
        </authorList>
    </citation>
    <scope>NUCLEOTIDE SEQUENCE [LARGE SCALE GENOMIC DNA]</scope>
    <source>
        <tissue evidence="2">Muscle</tissue>
    </source>
</reference>